<dbReference type="InterPro" id="IPR008613">
    <property type="entry name" value="Excalibur_Ca-bd_domain"/>
</dbReference>
<evidence type="ECO:0000313" key="2">
    <source>
        <dbReference type="EMBL" id="GGI89832.1"/>
    </source>
</evidence>
<reference evidence="2" key="1">
    <citation type="journal article" date="2014" name="Int. J. Syst. Evol. Microbiol.">
        <title>Complete genome sequence of Corynebacterium casei LMG S-19264T (=DSM 44701T), isolated from a smear-ripened cheese.</title>
        <authorList>
            <consortium name="US DOE Joint Genome Institute (JGI-PGF)"/>
            <person name="Walter F."/>
            <person name="Albersmeier A."/>
            <person name="Kalinowski J."/>
            <person name="Ruckert C."/>
        </authorList>
    </citation>
    <scope>NUCLEOTIDE SEQUENCE</scope>
    <source>
        <strain evidence="2">JCM 30804</strain>
    </source>
</reference>
<sequence>MKDLIILAILIFAGWSYYQDHVAEQPLELSQFIQSSIAKSDIEPEYVSSLSSSHTEFQCDGRKYCSQMTSKREALFFHHNCPGTLMDGDADDQPCENSNRF</sequence>
<gene>
    <name evidence="2" type="ORF">GCM10009332_29020</name>
</gene>
<proteinExistence type="predicted"/>
<reference evidence="2" key="2">
    <citation type="submission" date="2020-09" db="EMBL/GenBank/DDBJ databases">
        <authorList>
            <person name="Sun Q."/>
            <person name="Ohkuma M."/>
        </authorList>
    </citation>
    <scope>NUCLEOTIDE SEQUENCE</scope>
    <source>
        <strain evidence="2">JCM 30804</strain>
    </source>
</reference>
<dbReference type="Proteomes" id="UP000613743">
    <property type="component" value="Unassembled WGS sequence"/>
</dbReference>
<comment type="caution">
    <text evidence="2">The sequence shown here is derived from an EMBL/GenBank/DDBJ whole genome shotgun (WGS) entry which is preliminary data.</text>
</comment>
<dbReference type="EMBL" id="BMPZ01000010">
    <property type="protein sequence ID" value="GGI89832.1"/>
    <property type="molecule type" value="Genomic_DNA"/>
</dbReference>
<feature type="domain" description="Excalibur calcium-binding" evidence="1">
    <location>
        <begin position="62"/>
        <end position="96"/>
    </location>
</feature>
<dbReference type="Pfam" id="PF05901">
    <property type="entry name" value="Excalibur"/>
    <property type="match status" value="1"/>
</dbReference>
<protein>
    <recommendedName>
        <fullName evidence="1">Excalibur calcium-binding domain-containing protein</fullName>
    </recommendedName>
</protein>
<name>A0A917NCP7_9GAMM</name>
<accession>A0A917NCP7</accession>
<dbReference type="AlphaFoldDB" id="A0A917NCP7"/>
<evidence type="ECO:0000259" key="1">
    <source>
        <dbReference type="Pfam" id="PF05901"/>
    </source>
</evidence>
<evidence type="ECO:0000313" key="3">
    <source>
        <dbReference type="Proteomes" id="UP000613743"/>
    </source>
</evidence>
<keyword evidence="3" id="KW-1185">Reference proteome</keyword>
<organism evidence="2 3">
    <name type="scientific">Shewanella gelidii</name>
    <dbReference type="NCBI Taxonomy" id="1642821"/>
    <lineage>
        <taxon>Bacteria</taxon>
        <taxon>Pseudomonadati</taxon>
        <taxon>Pseudomonadota</taxon>
        <taxon>Gammaproteobacteria</taxon>
        <taxon>Alteromonadales</taxon>
        <taxon>Shewanellaceae</taxon>
        <taxon>Shewanella</taxon>
    </lineage>
</organism>
<dbReference type="RefSeq" id="WP_229779961.1">
    <property type="nucleotide sequence ID" value="NZ_BMPZ01000010.1"/>
</dbReference>